<feature type="compositionally biased region" description="Basic and acidic residues" evidence="1">
    <location>
        <begin position="169"/>
        <end position="178"/>
    </location>
</feature>
<feature type="region of interest" description="Disordered" evidence="1">
    <location>
        <begin position="1"/>
        <end position="87"/>
    </location>
</feature>
<accession>A0A091D7P5</accession>
<evidence type="ECO:0000313" key="3">
    <source>
        <dbReference type="Proteomes" id="UP000028990"/>
    </source>
</evidence>
<proteinExistence type="predicted"/>
<feature type="region of interest" description="Disordered" evidence="1">
    <location>
        <begin position="169"/>
        <end position="188"/>
    </location>
</feature>
<feature type="compositionally biased region" description="Polar residues" evidence="1">
    <location>
        <begin position="74"/>
        <end position="87"/>
    </location>
</feature>
<reference evidence="2 3" key="1">
    <citation type="submission" date="2013-11" db="EMBL/GenBank/DDBJ databases">
        <title>The Damaraland mole rat (Fukomys damarensis) genome and evolution of African mole rats.</title>
        <authorList>
            <person name="Gladyshev V.N."/>
            <person name="Fang X."/>
        </authorList>
    </citation>
    <scope>NUCLEOTIDE SEQUENCE [LARGE SCALE GENOMIC DNA]</scope>
    <source>
        <tissue evidence="2">Liver</tissue>
    </source>
</reference>
<organism evidence="2 3">
    <name type="scientific">Fukomys damarensis</name>
    <name type="common">Damaraland mole rat</name>
    <name type="synonym">Cryptomys damarensis</name>
    <dbReference type="NCBI Taxonomy" id="885580"/>
    <lineage>
        <taxon>Eukaryota</taxon>
        <taxon>Metazoa</taxon>
        <taxon>Chordata</taxon>
        <taxon>Craniata</taxon>
        <taxon>Vertebrata</taxon>
        <taxon>Euteleostomi</taxon>
        <taxon>Mammalia</taxon>
        <taxon>Eutheria</taxon>
        <taxon>Euarchontoglires</taxon>
        <taxon>Glires</taxon>
        <taxon>Rodentia</taxon>
        <taxon>Hystricomorpha</taxon>
        <taxon>Bathyergidae</taxon>
        <taxon>Fukomys</taxon>
    </lineage>
</organism>
<keyword evidence="3" id="KW-1185">Reference proteome</keyword>
<protein>
    <submittedName>
        <fullName evidence="2">Uncharacterized protein</fullName>
    </submittedName>
</protein>
<dbReference type="Proteomes" id="UP000028990">
    <property type="component" value="Unassembled WGS sequence"/>
</dbReference>
<gene>
    <name evidence="2" type="ORF">H920_12091</name>
</gene>
<sequence>MGVGSKGLARLSPKTPQASAVAGDAGDPSRFPADTFVAPRALPPLVLRSPRRRTGPGTAGGASSSLHSRIDCTPGQQRGSDPAPTQENRVLRNCSADTLSAREGGQSRARGTIYTAQVLLSTRPVGIGLENVLRRLAEALRTHAEKAWDTLPGSPAPLELDSHQQLETRLAPFKDSRPGTKAPTGDTC</sequence>
<feature type="compositionally biased region" description="Low complexity" evidence="1">
    <location>
        <begin position="37"/>
        <end position="48"/>
    </location>
</feature>
<dbReference type="AlphaFoldDB" id="A0A091D7P5"/>
<evidence type="ECO:0000256" key="1">
    <source>
        <dbReference type="SAM" id="MobiDB-lite"/>
    </source>
</evidence>
<dbReference type="EMBL" id="KN123174">
    <property type="protein sequence ID" value="KFO26518.1"/>
    <property type="molecule type" value="Genomic_DNA"/>
</dbReference>
<evidence type="ECO:0000313" key="2">
    <source>
        <dbReference type="EMBL" id="KFO26518.1"/>
    </source>
</evidence>
<name>A0A091D7P5_FUKDA</name>